<dbReference type="Pfam" id="PF02621">
    <property type="entry name" value="VitK2_biosynth"/>
    <property type="match status" value="1"/>
</dbReference>
<keyword evidence="2" id="KW-0456">Lyase</keyword>
<dbReference type="EMBL" id="FRYL01000010">
    <property type="protein sequence ID" value="SHO80456.1"/>
    <property type="molecule type" value="Genomic_DNA"/>
</dbReference>
<keyword evidence="1" id="KW-0474">Menaquinone biosynthesis</keyword>
<dbReference type="PANTHER" id="PTHR37690:SF1">
    <property type="entry name" value="CHORISMATE DEHYDRATASE"/>
    <property type="match status" value="1"/>
</dbReference>
<dbReference type="InterPro" id="IPR030868">
    <property type="entry name" value="MqnA"/>
</dbReference>
<dbReference type="GO" id="GO:0016829">
    <property type="term" value="F:lyase activity"/>
    <property type="evidence" value="ECO:0007669"/>
    <property type="project" value="UniProtKB-KW"/>
</dbReference>
<organism evidence="3">
    <name type="scientific">hydrothermal vent metagenome</name>
    <dbReference type="NCBI Taxonomy" id="652676"/>
    <lineage>
        <taxon>unclassified sequences</taxon>
        <taxon>metagenomes</taxon>
        <taxon>ecological metagenomes</taxon>
    </lineage>
</organism>
<sequence>MTFGSIEYLNLLPFQLFLKKYLKNSNIYQGLRYKRDVPSIINKRFKKRIIDAAFISSIESNRCKCTNIGIVASREVRSVFVIPYSDDILDSASASSNKLAKVLGLNGEVIIGDRALRYYLDGVEMVDLATEWYKRYRLPFVFARLCYNSHQKEIERIAKEFIYNNVRIPQYILKKEAKKRGISPKELTEYLSFIHYDINYKSDRAFRLFIKRAKRV</sequence>
<reference evidence="3" key="1">
    <citation type="submission" date="2016-10" db="EMBL/GenBank/DDBJ databases">
        <authorList>
            <person name="de Groot N.N."/>
        </authorList>
    </citation>
    <scope>NUCLEOTIDE SEQUENCE</scope>
</reference>
<protein>
    <submittedName>
        <fullName evidence="3">Menaquinone via 6-amino-6-deoxyfutalosine step 1</fullName>
    </submittedName>
</protein>
<evidence type="ECO:0000256" key="1">
    <source>
        <dbReference type="ARBA" id="ARBA00022428"/>
    </source>
</evidence>
<dbReference type="HAMAP" id="MF_00995">
    <property type="entry name" value="MqnA"/>
    <property type="match status" value="1"/>
</dbReference>
<proteinExistence type="inferred from homology"/>
<dbReference type="AlphaFoldDB" id="A0A1W1EHZ1"/>
<name>A0A1W1EHZ1_9ZZZZ</name>
<accession>A0A1W1EHZ1</accession>
<dbReference type="PANTHER" id="PTHR37690">
    <property type="entry name" value="CHORISMATE DEHYDRATASE"/>
    <property type="match status" value="1"/>
</dbReference>
<dbReference type="InterPro" id="IPR003773">
    <property type="entry name" value="Menaquinone_biosynth"/>
</dbReference>
<dbReference type="Gene3D" id="3.40.190.10">
    <property type="entry name" value="Periplasmic binding protein-like II"/>
    <property type="match status" value="2"/>
</dbReference>
<gene>
    <name evidence="3" type="ORF">MNB_SV-15-1174</name>
</gene>
<dbReference type="SUPFAM" id="SSF53850">
    <property type="entry name" value="Periplasmic binding protein-like II"/>
    <property type="match status" value="1"/>
</dbReference>
<dbReference type="GO" id="GO:0009234">
    <property type="term" value="P:menaquinone biosynthetic process"/>
    <property type="evidence" value="ECO:0007669"/>
    <property type="project" value="UniProtKB-KW"/>
</dbReference>
<evidence type="ECO:0000256" key="2">
    <source>
        <dbReference type="ARBA" id="ARBA00023239"/>
    </source>
</evidence>
<evidence type="ECO:0000313" key="3">
    <source>
        <dbReference type="EMBL" id="SHO80456.1"/>
    </source>
</evidence>